<dbReference type="AlphaFoldDB" id="A0A6A6RWA1"/>
<accession>A0A6A6RWA1</accession>
<evidence type="ECO:0000313" key="2">
    <source>
        <dbReference type="Proteomes" id="UP000799753"/>
    </source>
</evidence>
<proteinExistence type="predicted"/>
<keyword evidence="2" id="KW-1185">Reference proteome</keyword>
<dbReference type="Proteomes" id="UP000799753">
    <property type="component" value="Unassembled WGS sequence"/>
</dbReference>
<dbReference type="EMBL" id="MU006787">
    <property type="protein sequence ID" value="KAF2639292.1"/>
    <property type="molecule type" value="Genomic_DNA"/>
</dbReference>
<sequence>MCAYVLLRAPTRGSCHWLETSQGDGNIRHLFDIRDTLAWSACLGTHAFRLRYRMYISSCESTEARIFLLLLLLRRQHSM</sequence>
<evidence type="ECO:0000313" key="1">
    <source>
        <dbReference type="EMBL" id="KAF2639292.1"/>
    </source>
</evidence>
<reference evidence="1" key="1">
    <citation type="journal article" date="2020" name="Stud. Mycol.">
        <title>101 Dothideomycetes genomes: a test case for predicting lifestyles and emergence of pathogens.</title>
        <authorList>
            <person name="Haridas S."/>
            <person name="Albert R."/>
            <person name="Binder M."/>
            <person name="Bloem J."/>
            <person name="Labutti K."/>
            <person name="Salamov A."/>
            <person name="Andreopoulos B."/>
            <person name="Baker S."/>
            <person name="Barry K."/>
            <person name="Bills G."/>
            <person name="Bluhm B."/>
            <person name="Cannon C."/>
            <person name="Castanera R."/>
            <person name="Culley D."/>
            <person name="Daum C."/>
            <person name="Ezra D."/>
            <person name="Gonzalez J."/>
            <person name="Henrissat B."/>
            <person name="Kuo A."/>
            <person name="Liang C."/>
            <person name="Lipzen A."/>
            <person name="Lutzoni F."/>
            <person name="Magnuson J."/>
            <person name="Mondo S."/>
            <person name="Nolan M."/>
            <person name="Ohm R."/>
            <person name="Pangilinan J."/>
            <person name="Park H.-J."/>
            <person name="Ramirez L."/>
            <person name="Alfaro M."/>
            <person name="Sun H."/>
            <person name="Tritt A."/>
            <person name="Yoshinaga Y."/>
            <person name="Zwiers L.-H."/>
            <person name="Turgeon B."/>
            <person name="Goodwin S."/>
            <person name="Spatafora J."/>
            <person name="Crous P."/>
            <person name="Grigoriev I."/>
        </authorList>
    </citation>
    <scope>NUCLEOTIDE SEQUENCE</scope>
    <source>
        <strain evidence="1">CBS 473.64</strain>
    </source>
</reference>
<organism evidence="1 2">
    <name type="scientific">Massarina eburnea CBS 473.64</name>
    <dbReference type="NCBI Taxonomy" id="1395130"/>
    <lineage>
        <taxon>Eukaryota</taxon>
        <taxon>Fungi</taxon>
        <taxon>Dikarya</taxon>
        <taxon>Ascomycota</taxon>
        <taxon>Pezizomycotina</taxon>
        <taxon>Dothideomycetes</taxon>
        <taxon>Pleosporomycetidae</taxon>
        <taxon>Pleosporales</taxon>
        <taxon>Massarineae</taxon>
        <taxon>Massarinaceae</taxon>
        <taxon>Massarina</taxon>
    </lineage>
</organism>
<gene>
    <name evidence="1" type="ORF">P280DRAFT_58211</name>
</gene>
<protein>
    <submittedName>
        <fullName evidence="1">Uncharacterized protein</fullName>
    </submittedName>
</protein>
<name>A0A6A6RWA1_9PLEO</name>